<comment type="caution">
    <text evidence="1">The sequence shown here is derived from an EMBL/GenBank/DDBJ whole genome shotgun (WGS) entry which is preliminary data.</text>
</comment>
<evidence type="ECO:0000313" key="2">
    <source>
        <dbReference type="Proteomes" id="UP000460751"/>
    </source>
</evidence>
<dbReference type="Gene3D" id="1.25.40.10">
    <property type="entry name" value="Tetratricopeptide repeat domain"/>
    <property type="match status" value="3"/>
</dbReference>
<keyword evidence="2" id="KW-1185">Reference proteome</keyword>
<dbReference type="GO" id="GO:0000127">
    <property type="term" value="C:transcription factor TFIIIC complex"/>
    <property type="evidence" value="ECO:0007669"/>
    <property type="project" value="TreeGrafter"/>
</dbReference>
<dbReference type="Proteomes" id="UP000460751">
    <property type="component" value="Unassembled WGS sequence"/>
</dbReference>
<dbReference type="InterPro" id="IPR011990">
    <property type="entry name" value="TPR-like_helical_dom_sf"/>
</dbReference>
<name>A0A9X4YEB7_9GAMM</name>
<sequence length="424" mass="48453">MSLGRAGEVRAMIRKTGHWVLMVGVLMAFVSAGVSGEENVSGPIYEGLKEAQKLMGEDRLDDAYDEIDGLREDLEADTIDQAVVLQMLGRVELSRENYPQAIQHLKVSHDTGKLPEQMHQQVGRMLAQLYASEEQYEQALKYARAWLESQEEPKPQQYMFLANLMAQTERYDGAMAMANRAIEASDDPRESWFQLLVASSFQQGDYRQTARDLKRMVRRWPEKPDYWKQLANIYVQLDDRDSGLAVLQLAWKSGVLEEEGSIRSMIQLAINRGIPERGARLLDHALEQGALPTEADYVELLANAWISAREYEHGIDSLERLASLRDSGDPYVRIANLHIERGRWQEAEASLRSAQESELEEPGEAWVLLGIALTEQEDFEGGFEALRKGRAFEDSRERAQRWIQYAQQLQKQHNWKQRNQSEGA</sequence>
<gene>
    <name evidence="1" type="ORF">GLW01_14145</name>
</gene>
<dbReference type="EMBL" id="WMEX01000008">
    <property type="protein sequence ID" value="MYL27931.1"/>
    <property type="molecule type" value="Genomic_DNA"/>
</dbReference>
<dbReference type="SUPFAM" id="SSF48452">
    <property type="entry name" value="TPR-like"/>
    <property type="match status" value="2"/>
</dbReference>
<reference evidence="1 2" key="1">
    <citation type="submission" date="2019-11" db="EMBL/GenBank/DDBJ databases">
        <title>Genome sequences of 17 halophilic strains isolated from different environments.</title>
        <authorList>
            <person name="Furrow R.E."/>
        </authorList>
    </citation>
    <scope>NUCLEOTIDE SEQUENCE [LARGE SCALE GENOMIC DNA]</scope>
    <source>
        <strain evidence="1 2">22507_15_FS</strain>
    </source>
</reference>
<dbReference type="InterPro" id="IPR039340">
    <property type="entry name" value="Tfc4/TFIIIC-102/Sfc4"/>
</dbReference>
<accession>A0A9X4YEB7</accession>
<proteinExistence type="predicted"/>
<protein>
    <submittedName>
        <fullName evidence="1">Tetratricopeptide repeat protein</fullName>
    </submittedName>
</protein>
<dbReference type="GO" id="GO:0006383">
    <property type="term" value="P:transcription by RNA polymerase III"/>
    <property type="evidence" value="ECO:0007669"/>
    <property type="project" value="InterPro"/>
</dbReference>
<dbReference type="PANTHER" id="PTHR23082:SF0">
    <property type="entry name" value="GENERAL TRANSCRIPTION FACTOR 3C POLYPEPTIDE 3"/>
    <property type="match status" value="1"/>
</dbReference>
<dbReference type="AlphaFoldDB" id="A0A9X4YEB7"/>
<organism evidence="1 2">
    <name type="scientific">Vreelandella halophila</name>
    <dbReference type="NCBI Taxonomy" id="86177"/>
    <lineage>
        <taxon>Bacteria</taxon>
        <taxon>Pseudomonadati</taxon>
        <taxon>Pseudomonadota</taxon>
        <taxon>Gammaproteobacteria</taxon>
        <taxon>Oceanospirillales</taxon>
        <taxon>Halomonadaceae</taxon>
        <taxon>Vreelandella</taxon>
    </lineage>
</organism>
<evidence type="ECO:0000313" key="1">
    <source>
        <dbReference type="EMBL" id="MYL27931.1"/>
    </source>
</evidence>
<dbReference type="PANTHER" id="PTHR23082">
    <property type="entry name" value="TRANSCRIPTION INITIATION FACTOR IIIC TFIIIC , POLYPEPTIDE 3-RELATED"/>
    <property type="match status" value="1"/>
</dbReference>
<dbReference type="Pfam" id="PF13432">
    <property type="entry name" value="TPR_16"/>
    <property type="match status" value="2"/>
</dbReference>